<evidence type="ECO:0000313" key="2">
    <source>
        <dbReference type="WBParaSite" id="PSAMB.scaffold4122size15626.g23471.t1"/>
    </source>
</evidence>
<evidence type="ECO:0000313" key="1">
    <source>
        <dbReference type="Proteomes" id="UP000887566"/>
    </source>
</evidence>
<dbReference type="WBParaSite" id="PSAMB.scaffold4122size15626.g23471.t1">
    <property type="protein sequence ID" value="PSAMB.scaffold4122size15626.g23471.t1"/>
    <property type="gene ID" value="PSAMB.scaffold4122size15626.g23471"/>
</dbReference>
<accession>A0A914WGY5</accession>
<name>A0A914WGY5_9BILA</name>
<keyword evidence="1" id="KW-1185">Reference proteome</keyword>
<dbReference type="Proteomes" id="UP000887566">
    <property type="component" value="Unplaced"/>
</dbReference>
<sequence length="159" mass="18051">MSFSLLSARLFPIGIGRFSHKSRDAVTLVFDSRRQRAISLRSSTLLDWRYSFPRSVIISAVGGTNIHGGSTDDTDSLCYDRRIPAHELLFWSRRARCLGNDNNRRIATILGLWCLLRRKKGALYKKRKTVGKTRKSSRAVDSAGLWTTGRDYSETIVIE</sequence>
<organism evidence="1 2">
    <name type="scientific">Plectus sambesii</name>
    <dbReference type="NCBI Taxonomy" id="2011161"/>
    <lineage>
        <taxon>Eukaryota</taxon>
        <taxon>Metazoa</taxon>
        <taxon>Ecdysozoa</taxon>
        <taxon>Nematoda</taxon>
        <taxon>Chromadorea</taxon>
        <taxon>Plectida</taxon>
        <taxon>Plectina</taxon>
        <taxon>Plectoidea</taxon>
        <taxon>Plectidae</taxon>
        <taxon>Plectus</taxon>
    </lineage>
</organism>
<proteinExistence type="predicted"/>
<reference evidence="2" key="1">
    <citation type="submission" date="2022-11" db="UniProtKB">
        <authorList>
            <consortium name="WormBaseParasite"/>
        </authorList>
    </citation>
    <scope>IDENTIFICATION</scope>
</reference>
<dbReference type="AlphaFoldDB" id="A0A914WGY5"/>
<protein>
    <submittedName>
        <fullName evidence="2">Uncharacterized protein</fullName>
    </submittedName>
</protein>